<reference evidence="3 4" key="1">
    <citation type="journal article" date="2018" name="Plant J.">
        <title>Genome sequences of Chlorella sorokiniana UTEX 1602 and Micractinium conductrix SAG 241.80: implications to maltose excretion by a green alga.</title>
        <authorList>
            <person name="Arriola M.B."/>
            <person name="Velmurugan N."/>
            <person name="Zhang Y."/>
            <person name="Plunkett M.H."/>
            <person name="Hondzo H."/>
            <person name="Barney B.M."/>
        </authorList>
    </citation>
    <scope>NUCLEOTIDE SEQUENCE [LARGE SCALE GENOMIC DNA]</scope>
    <source>
        <strain evidence="3 4">SAG 241.80</strain>
    </source>
</reference>
<comment type="similarity">
    <text evidence="1">Belongs to the PITHD1 family.</text>
</comment>
<keyword evidence="4" id="KW-1185">Reference proteome</keyword>
<evidence type="ECO:0000256" key="1">
    <source>
        <dbReference type="ARBA" id="ARBA00025788"/>
    </source>
</evidence>
<organism evidence="3 4">
    <name type="scientific">Micractinium conductrix</name>
    <dbReference type="NCBI Taxonomy" id="554055"/>
    <lineage>
        <taxon>Eukaryota</taxon>
        <taxon>Viridiplantae</taxon>
        <taxon>Chlorophyta</taxon>
        <taxon>core chlorophytes</taxon>
        <taxon>Trebouxiophyceae</taxon>
        <taxon>Chlorellales</taxon>
        <taxon>Chlorellaceae</taxon>
        <taxon>Chlorella clade</taxon>
        <taxon>Micractinium</taxon>
    </lineage>
</organism>
<dbReference type="Gene3D" id="2.60.120.470">
    <property type="entry name" value="PITH domain"/>
    <property type="match status" value="1"/>
</dbReference>
<sequence length="167" mass="18137">MADLLDAVDFSAVEALNQQPGHSLQNALKQGYREDDGLYLESDTDEQLLIHIPFNTACKLSGLVIKSTKEGQAPKRVKLFVNQPTIGFSEAADAAGVQEFDLSEEDLAGGQLQLKLVKFTKVNCLTIFIESNQGDEDTTIVQKLALFGSSGDSFNVAAIKDVSKEEK</sequence>
<dbReference type="InterPro" id="IPR037047">
    <property type="entry name" value="PITH_dom_sf"/>
</dbReference>
<accession>A0A2P6VPF1</accession>
<feature type="domain" description="PITH" evidence="2">
    <location>
        <begin position="1"/>
        <end position="166"/>
    </location>
</feature>
<dbReference type="Pfam" id="PF06201">
    <property type="entry name" value="PITH"/>
    <property type="match status" value="1"/>
</dbReference>
<evidence type="ECO:0000259" key="2">
    <source>
        <dbReference type="PROSITE" id="PS51532"/>
    </source>
</evidence>
<name>A0A2P6VPF1_9CHLO</name>
<dbReference type="Proteomes" id="UP000239649">
    <property type="component" value="Unassembled WGS sequence"/>
</dbReference>
<dbReference type="InterPro" id="IPR010400">
    <property type="entry name" value="PITH_dom"/>
</dbReference>
<dbReference type="InterPro" id="IPR045099">
    <property type="entry name" value="PITH1-like"/>
</dbReference>
<dbReference type="STRING" id="554055.A0A2P6VPF1"/>
<dbReference type="PANTHER" id="PTHR12175:SF5">
    <property type="entry name" value="OS03G0795500 PROTEIN"/>
    <property type="match status" value="1"/>
</dbReference>
<dbReference type="AlphaFoldDB" id="A0A2P6VPF1"/>
<evidence type="ECO:0000313" key="3">
    <source>
        <dbReference type="EMBL" id="PSC75971.1"/>
    </source>
</evidence>
<dbReference type="PROSITE" id="PS51532">
    <property type="entry name" value="PITH"/>
    <property type="match status" value="1"/>
</dbReference>
<dbReference type="OrthoDB" id="2635at2759"/>
<dbReference type="SUPFAM" id="SSF49785">
    <property type="entry name" value="Galactose-binding domain-like"/>
    <property type="match status" value="1"/>
</dbReference>
<dbReference type="PANTHER" id="PTHR12175">
    <property type="entry name" value="AD039 HT014 THIOREDOXIN FAMILY TRP26"/>
    <property type="match status" value="1"/>
</dbReference>
<proteinExistence type="inferred from homology"/>
<gene>
    <name evidence="3" type="ORF">C2E20_1081</name>
</gene>
<protein>
    <submittedName>
        <fullName evidence="3">PITH domain-containing protein</fullName>
    </submittedName>
</protein>
<dbReference type="EMBL" id="LHPF02000002">
    <property type="protein sequence ID" value="PSC75971.1"/>
    <property type="molecule type" value="Genomic_DNA"/>
</dbReference>
<comment type="caution">
    <text evidence="3">The sequence shown here is derived from an EMBL/GenBank/DDBJ whole genome shotgun (WGS) entry which is preliminary data.</text>
</comment>
<dbReference type="InterPro" id="IPR008979">
    <property type="entry name" value="Galactose-bd-like_sf"/>
</dbReference>
<evidence type="ECO:0000313" key="4">
    <source>
        <dbReference type="Proteomes" id="UP000239649"/>
    </source>
</evidence>
<dbReference type="GO" id="GO:0005737">
    <property type="term" value="C:cytoplasm"/>
    <property type="evidence" value="ECO:0007669"/>
    <property type="project" value="UniProtKB-ARBA"/>
</dbReference>